<dbReference type="SUPFAM" id="SSF51735">
    <property type="entry name" value="NAD(P)-binding Rossmann-fold domains"/>
    <property type="match status" value="1"/>
</dbReference>
<dbReference type="PRINTS" id="PR00080">
    <property type="entry name" value="SDRFAMILY"/>
</dbReference>
<dbReference type="SMART" id="SM00822">
    <property type="entry name" value="PKS_KR"/>
    <property type="match status" value="1"/>
</dbReference>
<reference evidence="6 7" key="1">
    <citation type="submission" date="2017-04" db="EMBL/GenBank/DDBJ databases">
        <authorList>
            <person name="Afonso C.L."/>
            <person name="Miller P.J."/>
            <person name="Scott M.A."/>
            <person name="Spackman E."/>
            <person name="Goraichik I."/>
            <person name="Dimitrov K.M."/>
            <person name="Suarez D.L."/>
            <person name="Swayne D.E."/>
        </authorList>
    </citation>
    <scope>NUCLEOTIDE SEQUENCE [LARGE SCALE GENOMIC DNA]</scope>
    <source>
        <strain evidence="6 7">A2P</strain>
    </source>
</reference>
<name>A0A1X7HNP4_9PROT</name>
<accession>A0A1X7HNP4</accession>
<keyword evidence="2" id="KW-0560">Oxidoreductase</keyword>
<dbReference type="InterPro" id="IPR002347">
    <property type="entry name" value="SDR_fam"/>
</dbReference>
<dbReference type="RefSeq" id="WP_085091708.1">
    <property type="nucleotide sequence ID" value="NZ_FXAK01000009.1"/>
</dbReference>
<dbReference type="CDD" id="cd05374">
    <property type="entry name" value="17beta-HSD-like_SDR_c"/>
    <property type="match status" value="1"/>
</dbReference>
<dbReference type="NCBIfam" id="NF004824">
    <property type="entry name" value="PRK06180.1"/>
    <property type="match status" value="1"/>
</dbReference>
<dbReference type="Proteomes" id="UP000192936">
    <property type="component" value="Unassembled WGS sequence"/>
</dbReference>
<dbReference type="Pfam" id="PF00106">
    <property type="entry name" value="adh_short"/>
    <property type="match status" value="1"/>
</dbReference>
<dbReference type="PANTHER" id="PTHR43976:SF16">
    <property type="entry name" value="SHORT-CHAIN DEHYDROGENASE_REDUCTASE FAMILY PROTEIN"/>
    <property type="match status" value="1"/>
</dbReference>
<feature type="domain" description="Ketoreductase" evidence="5">
    <location>
        <begin position="2"/>
        <end position="178"/>
    </location>
</feature>
<dbReference type="EMBL" id="FXAK01000009">
    <property type="protein sequence ID" value="SMF90042.1"/>
    <property type="molecule type" value="Genomic_DNA"/>
</dbReference>
<evidence type="ECO:0000313" key="7">
    <source>
        <dbReference type="Proteomes" id="UP000192936"/>
    </source>
</evidence>
<dbReference type="PANTHER" id="PTHR43976">
    <property type="entry name" value="SHORT CHAIN DEHYDROGENASE"/>
    <property type="match status" value="1"/>
</dbReference>
<proteinExistence type="inferred from homology"/>
<protein>
    <submittedName>
        <fullName evidence="6">Short-chain dehydrogenase</fullName>
    </submittedName>
</protein>
<dbReference type="InterPro" id="IPR036291">
    <property type="entry name" value="NAD(P)-bd_dom_sf"/>
</dbReference>
<dbReference type="GO" id="GO:0016491">
    <property type="term" value="F:oxidoreductase activity"/>
    <property type="evidence" value="ECO:0007669"/>
    <property type="project" value="UniProtKB-KW"/>
</dbReference>
<dbReference type="InterPro" id="IPR051911">
    <property type="entry name" value="SDR_oxidoreductase"/>
</dbReference>
<dbReference type="STRING" id="286727.SAMN02982917_6945"/>
<gene>
    <name evidence="6" type="ORF">SAMN02982917_6945</name>
</gene>
<evidence type="ECO:0000256" key="2">
    <source>
        <dbReference type="ARBA" id="ARBA00023002"/>
    </source>
</evidence>
<dbReference type="Gene3D" id="3.40.50.720">
    <property type="entry name" value="NAD(P)-binding Rossmann-like Domain"/>
    <property type="match status" value="1"/>
</dbReference>
<evidence type="ECO:0000256" key="1">
    <source>
        <dbReference type="ARBA" id="ARBA00006484"/>
    </source>
</evidence>
<comment type="similarity">
    <text evidence="1 3">Belongs to the short-chain dehydrogenases/reductases (SDR) family.</text>
</comment>
<evidence type="ECO:0000256" key="4">
    <source>
        <dbReference type="SAM" id="MobiDB-lite"/>
    </source>
</evidence>
<sequence length="275" mass="29242">MPTWLITGCSTGLGRHLAEAVLARGWNAIVTARNPATVQDIVARHPDSALAVALDVTDRTQVADAVRQAEARFGGVDVLVNNAGHGYRTAVEEADEAEVDELFATNFFGPVALIKASLPGMRARRHGAIVNVSSIAARRTSAGSGYYSATKCALEGLSDGLRKEVGPLGIKVIVVEPGAFRTDFAGRSLQQASTVIADYADTAGRRRKENDRSHGTQRGDPTRAAQVIIKAVEGEAPFRLLLGSDAVHEVRSAIEVERAELDAWEATSLTTDFPA</sequence>
<dbReference type="InterPro" id="IPR057326">
    <property type="entry name" value="KR_dom"/>
</dbReference>
<feature type="region of interest" description="Disordered" evidence="4">
    <location>
        <begin position="202"/>
        <end position="222"/>
    </location>
</feature>
<dbReference type="OrthoDB" id="8477999at2"/>
<dbReference type="PRINTS" id="PR00081">
    <property type="entry name" value="GDHRDH"/>
</dbReference>
<dbReference type="AlphaFoldDB" id="A0A1X7HNP4"/>
<evidence type="ECO:0000313" key="6">
    <source>
        <dbReference type="EMBL" id="SMF90042.1"/>
    </source>
</evidence>
<organism evidence="6 7">
    <name type="scientific">Azospirillum oryzae</name>
    <dbReference type="NCBI Taxonomy" id="286727"/>
    <lineage>
        <taxon>Bacteria</taxon>
        <taxon>Pseudomonadati</taxon>
        <taxon>Pseudomonadota</taxon>
        <taxon>Alphaproteobacteria</taxon>
        <taxon>Rhodospirillales</taxon>
        <taxon>Azospirillaceae</taxon>
        <taxon>Azospirillum</taxon>
    </lineage>
</organism>
<evidence type="ECO:0000259" key="5">
    <source>
        <dbReference type="SMART" id="SM00822"/>
    </source>
</evidence>
<evidence type="ECO:0000256" key="3">
    <source>
        <dbReference type="RuleBase" id="RU000363"/>
    </source>
</evidence>